<organism evidence="2 3">
    <name type="scientific">Tetrapyrgos nigripes</name>
    <dbReference type="NCBI Taxonomy" id="182062"/>
    <lineage>
        <taxon>Eukaryota</taxon>
        <taxon>Fungi</taxon>
        <taxon>Dikarya</taxon>
        <taxon>Basidiomycota</taxon>
        <taxon>Agaricomycotina</taxon>
        <taxon>Agaricomycetes</taxon>
        <taxon>Agaricomycetidae</taxon>
        <taxon>Agaricales</taxon>
        <taxon>Marasmiineae</taxon>
        <taxon>Marasmiaceae</taxon>
        <taxon>Tetrapyrgos</taxon>
    </lineage>
</organism>
<dbReference type="AlphaFoldDB" id="A0A8H5FV44"/>
<gene>
    <name evidence="2" type="ORF">D9758_010537</name>
</gene>
<dbReference type="Proteomes" id="UP000559256">
    <property type="component" value="Unassembled WGS sequence"/>
</dbReference>
<feature type="signal peptide" evidence="1">
    <location>
        <begin position="1"/>
        <end position="21"/>
    </location>
</feature>
<comment type="caution">
    <text evidence="2">The sequence shown here is derived from an EMBL/GenBank/DDBJ whole genome shotgun (WGS) entry which is preliminary data.</text>
</comment>
<evidence type="ECO:0000256" key="1">
    <source>
        <dbReference type="SAM" id="SignalP"/>
    </source>
</evidence>
<sequence>MGILAPALIFVLLLRVVPSFASEPSLDEAQQVLSLKMDTSSAVHTGAEGDGVPLKMGIEEGQEVAQEVDSSSSLDTSIEVVSPSEMGIQDGVYVNDFNATACAELHNQIVNIVVNAPHQPKNVLKKFFDAFEDEEQKMRERLSTPLIDFLSQIYVPVLSPEEKPWIWIDFTPLLTMPHPSILWSFEDWELGNEYVLLYADAGDESTGGIFFDMETNLISMVTLPDQFMEDCLWHYPEVALRRYLELFELGKFRLPTNETGVAASDALNLRFEPTQISIQLVDEFSVTAALDTYDALLEAIAQRIPGARIYNKPLVDKRTLIRWKITGLAFEFLSHARTPSFKYIAPGISVFNKDSFTAMMQLNNGSLQQWVVDRDIEEQAPMLLFPGDAPVRVEEEEQYLFNLMHPYLMNNQSGLYSVPGMDFGDTVELILPYSVGHPSARSHSRLFQHGPCPFFKGHNTRLFSLFSNWVRNVESGGFVVGANGVEGGMGAYMLADTEASRIRTDVGVCW</sequence>
<proteinExistence type="predicted"/>
<feature type="chain" id="PRO_5034074231" evidence="1">
    <location>
        <begin position="22"/>
        <end position="510"/>
    </location>
</feature>
<dbReference type="EMBL" id="JAACJM010000072">
    <property type="protein sequence ID" value="KAF5350890.1"/>
    <property type="molecule type" value="Genomic_DNA"/>
</dbReference>
<evidence type="ECO:0000313" key="3">
    <source>
        <dbReference type="Proteomes" id="UP000559256"/>
    </source>
</evidence>
<keyword evidence="3" id="KW-1185">Reference proteome</keyword>
<accession>A0A8H5FV44</accession>
<evidence type="ECO:0000313" key="2">
    <source>
        <dbReference type="EMBL" id="KAF5350890.1"/>
    </source>
</evidence>
<name>A0A8H5FV44_9AGAR</name>
<reference evidence="2 3" key="1">
    <citation type="journal article" date="2020" name="ISME J.">
        <title>Uncovering the hidden diversity of litter-decomposition mechanisms in mushroom-forming fungi.</title>
        <authorList>
            <person name="Floudas D."/>
            <person name="Bentzer J."/>
            <person name="Ahren D."/>
            <person name="Johansson T."/>
            <person name="Persson P."/>
            <person name="Tunlid A."/>
        </authorList>
    </citation>
    <scope>NUCLEOTIDE SEQUENCE [LARGE SCALE GENOMIC DNA]</scope>
    <source>
        <strain evidence="2 3">CBS 291.85</strain>
    </source>
</reference>
<protein>
    <submittedName>
        <fullName evidence="2">Uncharacterized protein</fullName>
    </submittedName>
</protein>
<dbReference type="OrthoDB" id="3029470at2759"/>
<keyword evidence="1" id="KW-0732">Signal</keyword>